<dbReference type="Proteomes" id="UP000292110">
    <property type="component" value="Unassembled WGS sequence"/>
</dbReference>
<dbReference type="AlphaFoldDB" id="A0A4Q6X9G1"/>
<evidence type="ECO:0000259" key="2">
    <source>
        <dbReference type="SMART" id="SM00903"/>
    </source>
</evidence>
<dbReference type="Gene3D" id="2.30.110.10">
    <property type="entry name" value="Electron Transport, Fmn-binding Protein, Chain A"/>
    <property type="match status" value="1"/>
</dbReference>
<evidence type="ECO:0000313" key="4">
    <source>
        <dbReference type="Proteomes" id="UP000292110"/>
    </source>
</evidence>
<protein>
    <submittedName>
        <fullName evidence="3">Flavin reductase</fullName>
    </submittedName>
</protein>
<dbReference type="InterPro" id="IPR050268">
    <property type="entry name" value="NADH-dep_flavin_reductase"/>
</dbReference>
<dbReference type="GO" id="GO:0042602">
    <property type="term" value="F:riboflavin reductase (NADPH) activity"/>
    <property type="evidence" value="ECO:0007669"/>
    <property type="project" value="TreeGrafter"/>
</dbReference>
<feature type="domain" description="Flavin reductase like" evidence="2">
    <location>
        <begin position="11"/>
        <end position="156"/>
    </location>
</feature>
<keyword evidence="1" id="KW-0560">Oxidoreductase</keyword>
<dbReference type="GO" id="GO:0006208">
    <property type="term" value="P:pyrimidine nucleobase catabolic process"/>
    <property type="evidence" value="ECO:0007669"/>
    <property type="project" value="TreeGrafter"/>
</dbReference>
<gene>
    <name evidence="3" type="ORF">EXE30_11550</name>
</gene>
<dbReference type="RefSeq" id="WP_130162510.1">
    <property type="nucleotide sequence ID" value="NZ_SGIM01000009.1"/>
</dbReference>
<dbReference type="SUPFAM" id="SSF50475">
    <property type="entry name" value="FMN-binding split barrel"/>
    <property type="match status" value="1"/>
</dbReference>
<dbReference type="InterPro" id="IPR012349">
    <property type="entry name" value="Split_barrel_FMN-bd"/>
</dbReference>
<evidence type="ECO:0000313" key="3">
    <source>
        <dbReference type="EMBL" id="RZF51203.1"/>
    </source>
</evidence>
<dbReference type="InterPro" id="IPR002563">
    <property type="entry name" value="Flavin_Rdtase-like_dom"/>
</dbReference>
<dbReference type="PANTHER" id="PTHR30466:SF1">
    <property type="entry name" value="FMN REDUCTASE (NADH) RUTF"/>
    <property type="match status" value="1"/>
</dbReference>
<proteinExistence type="predicted"/>
<dbReference type="SMART" id="SM00903">
    <property type="entry name" value="Flavin_Reduct"/>
    <property type="match status" value="1"/>
</dbReference>
<dbReference type="GO" id="GO:0010181">
    <property type="term" value="F:FMN binding"/>
    <property type="evidence" value="ECO:0007669"/>
    <property type="project" value="InterPro"/>
</dbReference>
<comment type="caution">
    <text evidence="3">The sequence shown here is derived from an EMBL/GenBank/DDBJ whole genome shotgun (WGS) entry which is preliminary data.</text>
</comment>
<keyword evidence="4" id="KW-1185">Reference proteome</keyword>
<organism evidence="3 4">
    <name type="scientific">Acinetobacter halotolerans</name>
    <dbReference type="NCBI Taxonomy" id="1752076"/>
    <lineage>
        <taxon>Bacteria</taxon>
        <taxon>Pseudomonadati</taxon>
        <taxon>Pseudomonadota</taxon>
        <taxon>Gammaproteobacteria</taxon>
        <taxon>Moraxellales</taxon>
        <taxon>Moraxellaceae</taxon>
        <taxon>Acinetobacter</taxon>
    </lineage>
</organism>
<accession>A0A4Q6X9G1</accession>
<reference evidence="3 4" key="1">
    <citation type="submission" date="2019-02" db="EMBL/GenBank/DDBJ databases">
        <title>The draft genome of Acinetobacter halotolerans strain JCM 31009.</title>
        <authorList>
            <person name="Qin J."/>
            <person name="Feng Y."/>
            <person name="Nemec A."/>
            <person name="Zong Z."/>
        </authorList>
    </citation>
    <scope>NUCLEOTIDE SEQUENCE [LARGE SCALE GENOMIC DNA]</scope>
    <source>
        <strain evidence="3 4">JCM 31009</strain>
    </source>
</reference>
<dbReference type="PANTHER" id="PTHR30466">
    <property type="entry name" value="FLAVIN REDUCTASE"/>
    <property type="match status" value="1"/>
</dbReference>
<name>A0A4Q6X9G1_9GAMM</name>
<evidence type="ECO:0000256" key="1">
    <source>
        <dbReference type="ARBA" id="ARBA00023002"/>
    </source>
</evidence>
<sequence>MIEATDFRNAMSLLTSAISVVTTAGLSGRYGFTASAVCSVTDTPPTLLVCMNQASSSHVHFVENKILTVNVLGAHHEHVSKVFSSKLSPEERFKHGVWTELETGAPVLNDALVSFDCEIDQIQQVGTHTIFICPIVSIQQSQHDQSLVYFNRAYHQVGQTEIA</sequence>
<dbReference type="EMBL" id="SGIM01000009">
    <property type="protein sequence ID" value="RZF51203.1"/>
    <property type="molecule type" value="Genomic_DNA"/>
</dbReference>
<dbReference type="Pfam" id="PF01613">
    <property type="entry name" value="Flavin_Reduct"/>
    <property type="match status" value="1"/>
</dbReference>